<evidence type="ECO:0000256" key="1">
    <source>
        <dbReference type="ARBA" id="ARBA00022618"/>
    </source>
</evidence>
<evidence type="ECO:0000256" key="4">
    <source>
        <dbReference type="RuleBase" id="RU000383"/>
    </source>
</evidence>
<feature type="domain" description="Cyclin C-terminal" evidence="7">
    <location>
        <begin position="206"/>
        <end position="343"/>
    </location>
</feature>
<dbReference type="SMART" id="SM00385">
    <property type="entry name" value="CYCLIN"/>
    <property type="match status" value="1"/>
</dbReference>
<dbReference type="InterPro" id="IPR039361">
    <property type="entry name" value="Cyclin"/>
</dbReference>
<gene>
    <name evidence="8" type="ORF">RN001_015673</name>
</gene>
<evidence type="ECO:0000259" key="6">
    <source>
        <dbReference type="SMART" id="SM00385"/>
    </source>
</evidence>
<protein>
    <submittedName>
        <fullName evidence="8">Uncharacterized protein</fullName>
    </submittedName>
</protein>
<dbReference type="InterPro" id="IPR013763">
    <property type="entry name" value="Cyclin-like_dom"/>
</dbReference>
<dbReference type="PROSITE" id="PS00292">
    <property type="entry name" value="CYCLINS"/>
    <property type="match status" value="1"/>
</dbReference>
<comment type="similarity">
    <text evidence="4">Belongs to the cyclin family.</text>
</comment>
<evidence type="ECO:0000313" key="8">
    <source>
        <dbReference type="EMBL" id="KAK4871549.1"/>
    </source>
</evidence>
<sequence>MADESDWDTTKSTETDTQPSTSKRIFDQKTPHSEKHGVYPESVKKSRLTEMGDIWLPPKSRDTPLPYLPWANNSEVWQTMVYKEEATTRNRNCRLFEDPTSFLPRMRSILVDWIMEVCEAYHLRRITFYLALDYIDRYLTINPAVPKNHLQLIGISSLFVAAKLEEVYPPKLSEFSYVCDGACSQEDIIDYEILLLSSLGWDLNFMTPTGWLNLYMQIHSVCDKKENDNFDTEYNFFFPQYSSYQFVCASHLIDLFTLDPGYLLFSYSVIAASAMYFSFGKKVALKVSGLQWDDLKDCTEYMAVYYTVLRDTDDPRLHSVLYQETDDCQNATYDSMKICIPKLTNVDNHTMQTHVINTQHFEQATLLRLRRMGLTVEKTYEPVKTTVVPEDESDDSFLMYEDDDDVEDPENEDEVYESHNEEESHNDGKKEGKKKGEVSNSEEKPAVLMFEIGKSSENASEENASKNELNFFTSKKKYTFDEILIGIHNCTNKQLLVQSSSSQTVCSSDNLN</sequence>
<dbReference type="InterPro" id="IPR006671">
    <property type="entry name" value="Cyclin_N"/>
</dbReference>
<keyword evidence="1" id="KW-0132">Cell division</keyword>
<evidence type="ECO:0000256" key="3">
    <source>
        <dbReference type="ARBA" id="ARBA00023306"/>
    </source>
</evidence>
<dbReference type="Pfam" id="PF02984">
    <property type="entry name" value="Cyclin_C"/>
    <property type="match status" value="1"/>
</dbReference>
<dbReference type="PANTHER" id="PTHR10177">
    <property type="entry name" value="CYCLINS"/>
    <property type="match status" value="1"/>
</dbReference>
<feature type="region of interest" description="Disordered" evidence="5">
    <location>
        <begin position="385"/>
        <end position="446"/>
    </location>
</feature>
<feature type="compositionally biased region" description="Basic and acidic residues" evidence="5">
    <location>
        <begin position="416"/>
        <end position="445"/>
    </location>
</feature>
<dbReference type="SUPFAM" id="SSF47954">
    <property type="entry name" value="Cyclin-like"/>
    <property type="match status" value="2"/>
</dbReference>
<dbReference type="InterPro" id="IPR036915">
    <property type="entry name" value="Cyclin-like_sf"/>
</dbReference>
<dbReference type="Gene3D" id="1.10.472.10">
    <property type="entry name" value="Cyclin-like"/>
    <property type="match status" value="2"/>
</dbReference>
<accession>A0AAN7PMA8</accession>
<proteinExistence type="inferred from homology"/>
<keyword evidence="9" id="KW-1185">Reference proteome</keyword>
<dbReference type="InterPro" id="IPR004367">
    <property type="entry name" value="Cyclin_C-dom"/>
</dbReference>
<feature type="region of interest" description="Disordered" evidence="5">
    <location>
        <begin position="1"/>
        <end position="42"/>
    </location>
</feature>
<keyword evidence="2 4" id="KW-0195">Cyclin</keyword>
<evidence type="ECO:0000313" key="9">
    <source>
        <dbReference type="Proteomes" id="UP001353858"/>
    </source>
</evidence>
<feature type="compositionally biased region" description="Basic and acidic residues" evidence="5">
    <location>
        <begin position="24"/>
        <end position="42"/>
    </location>
</feature>
<organism evidence="8 9">
    <name type="scientific">Aquatica leii</name>
    <dbReference type="NCBI Taxonomy" id="1421715"/>
    <lineage>
        <taxon>Eukaryota</taxon>
        <taxon>Metazoa</taxon>
        <taxon>Ecdysozoa</taxon>
        <taxon>Arthropoda</taxon>
        <taxon>Hexapoda</taxon>
        <taxon>Insecta</taxon>
        <taxon>Pterygota</taxon>
        <taxon>Neoptera</taxon>
        <taxon>Endopterygota</taxon>
        <taxon>Coleoptera</taxon>
        <taxon>Polyphaga</taxon>
        <taxon>Elateriformia</taxon>
        <taxon>Elateroidea</taxon>
        <taxon>Lampyridae</taxon>
        <taxon>Luciolinae</taxon>
        <taxon>Aquatica</taxon>
    </lineage>
</organism>
<dbReference type="AlphaFoldDB" id="A0AAN7PMA8"/>
<name>A0AAN7PMA8_9COLE</name>
<evidence type="ECO:0000256" key="5">
    <source>
        <dbReference type="SAM" id="MobiDB-lite"/>
    </source>
</evidence>
<evidence type="ECO:0000259" key="7">
    <source>
        <dbReference type="SMART" id="SM01332"/>
    </source>
</evidence>
<dbReference type="Pfam" id="PF00134">
    <property type="entry name" value="Cyclin_N"/>
    <property type="match status" value="1"/>
</dbReference>
<dbReference type="GO" id="GO:0051301">
    <property type="term" value="P:cell division"/>
    <property type="evidence" value="ECO:0007669"/>
    <property type="project" value="UniProtKB-KW"/>
</dbReference>
<reference evidence="9" key="1">
    <citation type="submission" date="2023-01" db="EMBL/GenBank/DDBJ databases">
        <title>Key to firefly adult light organ development and bioluminescence: homeobox transcription factors regulate luciferase expression and transportation to peroxisome.</title>
        <authorList>
            <person name="Fu X."/>
        </authorList>
    </citation>
    <scope>NUCLEOTIDE SEQUENCE [LARGE SCALE GENOMIC DNA]</scope>
</reference>
<dbReference type="FunFam" id="1.10.472.10:FF:000154">
    <property type="entry name" value="Cyclin-B1-4"/>
    <property type="match status" value="1"/>
</dbReference>
<dbReference type="InterPro" id="IPR048258">
    <property type="entry name" value="Cyclins_cyclin-box"/>
</dbReference>
<dbReference type="Proteomes" id="UP001353858">
    <property type="component" value="Unassembled WGS sequence"/>
</dbReference>
<dbReference type="EMBL" id="JARPUR010000008">
    <property type="protein sequence ID" value="KAK4871549.1"/>
    <property type="molecule type" value="Genomic_DNA"/>
</dbReference>
<feature type="domain" description="Cyclin-like" evidence="6">
    <location>
        <begin position="112"/>
        <end position="197"/>
    </location>
</feature>
<keyword evidence="3" id="KW-0131">Cell cycle</keyword>
<comment type="caution">
    <text evidence="8">The sequence shown here is derived from an EMBL/GenBank/DDBJ whole genome shotgun (WGS) entry which is preliminary data.</text>
</comment>
<dbReference type="SMART" id="SM01332">
    <property type="entry name" value="Cyclin_C"/>
    <property type="match status" value="1"/>
</dbReference>
<dbReference type="CDD" id="cd20520">
    <property type="entry name" value="CYCLIN_CCNE_rpt2"/>
    <property type="match status" value="1"/>
</dbReference>
<feature type="compositionally biased region" description="Acidic residues" evidence="5">
    <location>
        <begin position="389"/>
        <end position="415"/>
    </location>
</feature>
<dbReference type="GO" id="GO:0000278">
    <property type="term" value="P:mitotic cell cycle"/>
    <property type="evidence" value="ECO:0007669"/>
    <property type="project" value="UniProtKB-ARBA"/>
</dbReference>
<evidence type="ECO:0000256" key="2">
    <source>
        <dbReference type="ARBA" id="ARBA00023127"/>
    </source>
</evidence>